<evidence type="ECO:0000313" key="2">
    <source>
        <dbReference type="Proteomes" id="UP000281553"/>
    </source>
</evidence>
<reference evidence="1 2" key="1">
    <citation type="submission" date="2018-11" db="EMBL/GenBank/DDBJ databases">
        <authorList>
            <consortium name="Pathogen Informatics"/>
        </authorList>
    </citation>
    <scope>NUCLEOTIDE SEQUENCE [LARGE SCALE GENOMIC DNA]</scope>
</reference>
<proteinExistence type="predicted"/>
<accession>A0A3P7LJI8</accession>
<dbReference type="Proteomes" id="UP000281553">
    <property type="component" value="Unassembled WGS sequence"/>
</dbReference>
<name>A0A3P7LJI8_DIBLA</name>
<dbReference type="AlphaFoldDB" id="A0A3P7LJI8"/>
<gene>
    <name evidence="1" type="ORF">DILT_LOCUS6754</name>
</gene>
<organism evidence="1 2">
    <name type="scientific">Dibothriocephalus latus</name>
    <name type="common">Fish tapeworm</name>
    <name type="synonym">Diphyllobothrium latum</name>
    <dbReference type="NCBI Taxonomy" id="60516"/>
    <lineage>
        <taxon>Eukaryota</taxon>
        <taxon>Metazoa</taxon>
        <taxon>Spiralia</taxon>
        <taxon>Lophotrochozoa</taxon>
        <taxon>Platyhelminthes</taxon>
        <taxon>Cestoda</taxon>
        <taxon>Eucestoda</taxon>
        <taxon>Diphyllobothriidea</taxon>
        <taxon>Diphyllobothriidae</taxon>
        <taxon>Dibothriocephalus</taxon>
    </lineage>
</organism>
<sequence length="212" mass="23795">MISTTGCLQNRIDGGWLQLHKFIQDFKEEATEASFQCALYRKIVFSTTVSERSHLISPNGGPNFSPLLVEVAPPSSDHDGLQAVSSFVKIDPLERLKFFIKENNFEQAKRFSQAFGLDAKFVRSAELLYCLESLADAADTLKEDEEVATELVSLKETTQKAIRLLSEPVDCSSEMANLAVRGVIPALKSHSDLLLSMWKKVTYNFLELFRQN</sequence>
<dbReference type="EMBL" id="UYRU01050290">
    <property type="protein sequence ID" value="VDN10923.1"/>
    <property type="molecule type" value="Genomic_DNA"/>
</dbReference>
<keyword evidence="2" id="KW-1185">Reference proteome</keyword>
<protein>
    <submittedName>
        <fullName evidence="1">Uncharacterized protein</fullName>
    </submittedName>
</protein>
<evidence type="ECO:0000313" key="1">
    <source>
        <dbReference type="EMBL" id="VDN10923.1"/>
    </source>
</evidence>